<dbReference type="PROSITE" id="PS51450">
    <property type="entry name" value="LRR"/>
    <property type="match status" value="1"/>
</dbReference>
<organism evidence="1 2">
    <name type="scientific">Polarella glacialis</name>
    <name type="common">Dinoflagellate</name>
    <dbReference type="NCBI Taxonomy" id="89957"/>
    <lineage>
        <taxon>Eukaryota</taxon>
        <taxon>Sar</taxon>
        <taxon>Alveolata</taxon>
        <taxon>Dinophyceae</taxon>
        <taxon>Suessiales</taxon>
        <taxon>Suessiaceae</taxon>
        <taxon>Polarella</taxon>
    </lineage>
</organism>
<dbReference type="Gene3D" id="3.80.10.10">
    <property type="entry name" value="Ribonuclease Inhibitor"/>
    <property type="match status" value="1"/>
</dbReference>
<dbReference type="InterPro" id="IPR001611">
    <property type="entry name" value="Leu-rich_rpt"/>
</dbReference>
<accession>A0A813KHK7</accession>
<evidence type="ECO:0000313" key="1">
    <source>
        <dbReference type="EMBL" id="CAE8702461.1"/>
    </source>
</evidence>
<dbReference type="InterPro" id="IPR032675">
    <property type="entry name" value="LRR_dom_sf"/>
</dbReference>
<dbReference type="AlphaFoldDB" id="A0A813KHK7"/>
<dbReference type="EMBL" id="CAJNNW010030105">
    <property type="protein sequence ID" value="CAE8702461.1"/>
    <property type="molecule type" value="Genomic_DNA"/>
</dbReference>
<sequence length="108" mass="11736">DDAPDSATGTMVSYFPSLQELDLSSNEITGCSSLPVVQLFPRLKCIRLSDNPCTRGPTASAQRLAGISIVVEEVKPFYMKGNGCFAKSTKNSQPKLKLDRTKLRRVGS</sequence>
<feature type="non-terminal residue" evidence="1">
    <location>
        <position position="108"/>
    </location>
</feature>
<dbReference type="Proteomes" id="UP000626109">
    <property type="component" value="Unassembled WGS sequence"/>
</dbReference>
<comment type="caution">
    <text evidence="1">The sequence shown here is derived from an EMBL/GenBank/DDBJ whole genome shotgun (WGS) entry which is preliminary data.</text>
</comment>
<feature type="non-terminal residue" evidence="1">
    <location>
        <position position="1"/>
    </location>
</feature>
<evidence type="ECO:0000313" key="2">
    <source>
        <dbReference type="Proteomes" id="UP000626109"/>
    </source>
</evidence>
<proteinExistence type="predicted"/>
<reference evidence="1" key="1">
    <citation type="submission" date="2021-02" db="EMBL/GenBank/DDBJ databases">
        <authorList>
            <person name="Dougan E. K."/>
            <person name="Rhodes N."/>
            <person name="Thang M."/>
            <person name="Chan C."/>
        </authorList>
    </citation>
    <scope>NUCLEOTIDE SEQUENCE</scope>
</reference>
<evidence type="ECO:0008006" key="3">
    <source>
        <dbReference type="Google" id="ProtNLM"/>
    </source>
</evidence>
<name>A0A813KHK7_POLGL</name>
<gene>
    <name evidence="1" type="ORF">PGLA2088_LOCUS32433</name>
</gene>
<protein>
    <recommendedName>
        <fullName evidence="3">Leucine-rich repeat-containing protein 51</fullName>
    </recommendedName>
</protein>
<dbReference type="SUPFAM" id="SSF52058">
    <property type="entry name" value="L domain-like"/>
    <property type="match status" value="1"/>
</dbReference>